<organism evidence="2 3">
    <name type="scientific">Bondarzewia mesenterica</name>
    <dbReference type="NCBI Taxonomy" id="1095465"/>
    <lineage>
        <taxon>Eukaryota</taxon>
        <taxon>Fungi</taxon>
        <taxon>Dikarya</taxon>
        <taxon>Basidiomycota</taxon>
        <taxon>Agaricomycotina</taxon>
        <taxon>Agaricomycetes</taxon>
        <taxon>Russulales</taxon>
        <taxon>Bondarzewiaceae</taxon>
        <taxon>Bondarzewia</taxon>
    </lineage>
</organism>
<proteinExistence type="predicted"/>
<dbReference type="AlphaFoldDB" id="A0A4S4LAX1"/>
<reference evidence="2 3" key="1">
    <citation type="submission" date="2019-02" db="EMBL/GenBank/DDBJ databases">
        <title>Genome sequencing of the rare red list fungi Bondarzewia mesenterica.</title>
        <authorList>
            <person name="Buettner E."/>
            <person name="Kellner H."/>
        </authorList>
    </citation>
    <scope>NUCLEOTIDE SEQUENCE [LARGE SCALE GENOMIC DNA]</scope>
    <source>
        <strain evidence="2 3">DSM 108281</strain>
    </source>
</reference>
<gene>
    <name evidence="2" type="ORF">EW146_g9110</name>
</gene>
<comment type="caution">
    <text evidence="2">The sequence shown here is derived from an EMBL/GenBank/DDBJ whole genome shotgun (WGS) entry which is preliminary data.</text>
</comment>
<dbReference type="EMBL" id="SGPL01000726">
    <property type="protein sequence ID" value="THH08078.1"/>
    <property type="molecule type" value="Genomic_DNA"/>
</dbReference>
<dbReference type="OrthoDB" id="3295261at2759"/>
<protein>
    <submittedName>
        <fullName evidence="2">Uncharacterized protein</fullName>
    </submittedName>
</protein>
<evidence type="ECO:0000313" key="3">
    <source>
        <dbReference type="Proteomes" id="UP000310158"/>
    </source>
</evidence>
<evidence type="ECO:0000313" key="2">
    <source>
        <dbReference type="EMBL" id="THH08078.1"/>
    </source>
</evidence>
<dbReference type="Proteomes" id="UP000310158">
    <property type="component" value="Unassembled WGS sequence"/>
</dbReference>
<keyword evidence="3" id="KW-1185">Reference proteome</keyword>
<evidence type="ECO:0000256" key="1">
    <source>
        <dbReference type="SAM" id="MobiDB-lite"/>
    </source>
</evidence>
<feature type="region of interest" description="Disordered" evidence="1">
    <location>
        <begin position="24"/>
        <end position="48"/>
    </location>
</feature>
<accession>A0A4S4LAX1</accession>
<feature type="compositionally biased region" description="Basic and acidic residues" evidence="1">
    <location>
        <begin position="24"/>
        <end position="35"/>
    </location>
</feature>
<sequence length="501" mass="54894">MPAHLLESTLDELIMQQLDVLSERGRGDACDDGGDRGGVGEAERGASIIPPSPHAHALVFLHGRRRRHGDDRAEGGAGEGVVQRLEVCAGKRVVARAESGWGEVGGRGEVGLVESCEHRVVRRVQGGAECTVFGLGGVRGGGAKVVVSRDSLGFAVVAAFEGVEGRREVVSSRLGERGWFDFQLSMLFVSILFKGRRNAISTRDVTANPRYEFIIQTTNRIREHLLKEEQLRRPFLDLFLAVHKDDSAFPDGLKDSTPVEDQKSNQSKIQEVRNKLPTDADVLDFLTNAFPDIYLVPGGLSAGEHWGYTSAGRGEVDKEYVSIIHFIVELWEQSEMGDQAFWSRLTFIYVAVLLHEVAHSALLWYSRGACDSLQLGGINREAGYFIEKRLWGGIVGVEVENSTMHLMDVGITSDGTFLFIDQAAADSVIEFNVAKGLPFLDISVLSSAPPITVGRSRFKLSSAVASSTTIFRHLNPAPKLPKGHTRRPLLKNDKIRVMPSV</sequence>
<name>A0A4S4LAX1_9AGAM</name>